<evidence type="ECO:0000313" key="3">
    <source>
        <dbReference type="Proteomes" id="UP001281614"/>
    </source>
</evidence>
<keyword evidence="3" id="KW-1185">Reference proteome</keyword>
<proteinExistence type="predicted"/>
<protein>
    <submittedName>
        <fullName evidence="2">Uncharacterized protein</fullName>
    </submittedName>
</protein>
<comment type="caution">
    <text evidence="2">The sequence shown here is derived from an EMBL/GenBank/DDBJ whole genome shotgun (WGS) entry which is preliminary data.</text>
</comment>
<keyword evidence="1" id="KW-0732">Signal</keyword>
<reference evidence="2" key="1">
    <citation type="submission" date="2023-02" db="EMBL/GenBank/DDBJ databases">
        <title>Colletotrichum kahawae CIFC_Que2 genome sequencing and assembly.</title>
        <authorList>
            <person name="Baroncelli R."/>
        </authorList>
    </citation>
    <scope>NUCLEOTIDE SEQUENCE</scope>
    <source>
        <strain evidence="2">CIFC_Que2</strain>
    </source>
</reference>
<feature type="signal peptide" evidence="1">
    <location>
        <begin position="1"/>
        <end position="18"/>
    </location>
</feature>
<gene>
    <name evidence="2" type="ORF">CKAH01_14609</name>
</gene>
<dbReference type="EMBL" id="VYYT01000091">
    <property type="protein sequence ID" value="KAK2770638.1"/>
    <property type="molecule type" value="Genomic_DNA"/>
</dbReference>
<sequence length="86" mass="9081">MQPFTFVLAAVFAATAAAQGCHFWVQEKSTGNNVLQKCLQKYEGMTALINGQSVYIQANGDCGVSVGNTGYNTAPVGFTAHYDGPC</sequence>
<dbReference type="AlphaFoldDB" id="A0AAE0DC91"/>
<feature type="chain" id="PRO_5042000040" evidence="1">
    <location>
        <begin position="19"/>
        <end position="86"/>
    </location>
</feature>
<dbReference type="Proteomes" id="UP001281614">
    <property type="component" value="Unassembled WGS sequence"/>
</dbReference>
<accession>A0AAE0DC91</accession>
<evidence type="ECO:0000256" key="1">
    <source>
        <dbReference type="SAM" id="SignalP"/>
    </source>
</evidence>
<evidence type="ECO:0000313" key="2">
    <source>
        <dbReference type="EMBL" id="KAK2770638.1"/>
    </source>
</evidence>
<organism evidence="2 3">
    <name type="scientific">Colletotrichum kahawae</name>
    <name type="common">Coffee berry disease fungus</name>
    <dbReference type="NCBI Taxonomy" id="34407"/>
    <lineage>
        <taxon>Eukaryota</taxon>
        <taxon>Fungi</taxon>
        <taxon>Dikarya</taxon>
        <taxon>Ascomycota</taxon>
        <taxon>Pezizomycotina</taxon>
        <taxon>Sordariomycetes</taxon>
        <taxon>Hypocreomycetidae</taxon>
        <taxon>Glomerellales</taxon>
        <taxon>Glomerellaceae</taxon>
        <taxon>Colletotrichum</taxon>
        <taxon>Colletotrichum gloeosporioides species complex</taxon>
    </lineage>
</organism>
<name>A0AAE0DC91_COLKA</name>